<dbReference type="GO" id="GO:0004713">
    <property type="term" value="F:protein tyrosine kinase activity"/>
    <property type="evidence" value="ECO:0007669"/>
    <property type="project" value="TreeGrafter"/>
</dbReference>
<keyword evidence="2" id="KW-0812">Transmembrane</keyword>
<sequence length="202" mass="22081">MVEAEARLRDLTQNTIPADEARLEALERALADQPEVLGENGPRVVVPSGDSPAGVTAADVTMLNPVYLQLNQDLVATRTRLATNRRAAEGLQEQLEQLPAEIDQLRSALIAYRAERARLEREFNTLRPMVDQARAKRDSLLALQRQAADLIVPAIVADPVLPEAPVAPRKLLNMALAGFVGAFVGVWAALFIEFWSAGQAKR</sequence>
<keyword evidence="2" id="KW-0472">Membrane</keyword>
<feature type="transmembrane region" description="Helical" evidence="2">
    <location>
        <begin position="171"/>
        <end position="192"/>
    </location>
</feature>
<evidence type="ECO:0008006" key="5">
    <source>
        <dbReference type="Google" id="ProtNLM"/>
    </source>
</evidence>
<proteinExistence type="predicted"/>
<protein>
    <recommendedName>
        <fullName evidence="5">Tyrosine kinase G-rich domain-containing protein</fullName>
    </recommendedName>
</protein>
<keyword evidence="1" id="KW-0175">Coiled coil</keyword>
<dbReference type="Proteomes" id="UP000196475">
    <property type="component" value="Unassembled WGS sequence"/>
</dbReference>
<evidence type="ECO:0000313" key="3">
    <source>
        <dbReference type="EMBL" id="OUM88701.1"/>
    </source>
</evidence>
<dbReference type="GO" id="GO:0005886">
    <property type="term" value="C:plasma membrane"/>
    <property type="evidence" value="ECO:0007669"/>
    <property type="project" value="TreeGrafter"/>
</dbReference>
<reference evidence="4" key="1">
    <citation type="submission" date="2016-06" db="EMBL/GenBank/DDBJ databases">
        <authorList>
            <person name="Nascimento L."/>
            <person name="Pereira R.V."/>
            <person name="Martins L.F."/>
            <person name="Quaggio R.B."/>
            <person name="Silva A.M."/>
            <person name="Setubal J.C."/>
        </authorList>
    </citation>
    <scope>NUCLEOTIDE SEQUENCE [LARGE SCALE GENOMIC DNA]</scope>
</reference>
<accession>A0A1Y3PMW3</accession>
<evidence type="ECO:0000256" key="2">
    <source>
        <dbReference type="SAM" id="Phobius"/>
    </source>
</evidence>
<evidence type="ECO:0000256" key="1">
    <source>
        <dbReference type="SAM" id="Coils"/>
    </source>
</evidence>
<gene>
    <name evidence="3" type="ORF">BAA01_00010</name>
</gene>
<dbReference type="PANTHER" id="PTHR32309:SF13">
    <property type="entry name" value="FERRIC ENTEROBACTIN TRANSPORT PROTEIN FEPE"/>
    <property type="match status" value="1"/>
</dbReference>
<dbReference type="AlphaFoldDB" id="A0A1Y3PMW3"/>
<organism evidence="3 4">
    <name type="scientific">Bacillus thermozeamaize</name>
    <dbReference type="NCBI Taxonomy" id="230954"/>
    <lineage>
        <taxon>Bacteria</taxon>
        <taxon>Bacillati</taxon>
        <taxon>Bacillota</taxon>
        <taxon>Bacilli</taxon>
        <taxon>Bacillales</taxon>
        <taxon>Bacillaceae</taxon>
        <taxon>Bacillus</taxon>
    </lineage>
</organism>
<feature type="coiled-coil region" evidence="1">
    <location>
        <begin position="88"/>
        <end position="122"/>
    </location>
</feature>
<dbReference type="InterPro" id="IPR050445">
    <property type="entry name" value="Bact_polysacc_biosynth/exp"/>
</dbReference>
<dbReference type="EMBL" id="LZRT01000057">
    <property type="protein sequence ID" value="OUM88701.1"/>
    <property type="molecule type" value="Genomic_DNA"/>
</dbReference>
<dbReference type="PANTHER" id="PTHR32309">
    <property type="entry name" value="TYROSINE-PROTEIN KINASE"/>
    <property type="match status" value="1"/>
</dbReference>
<comment type="caution">
    <text evidence="3">The sequence shown here is derived from an EMBL/GenBank/DDBJ whole genome shotgun (WGS) entry which is preliminary data.</text>
</comment>
<evidence type="ECO:0000313" key="4">
    <source>
        <dbReference type="Proteomes" id="UP000196475"/>
    </source>
</evidence>
<name>A0A1Y3PMW3_9BACI</name>
<keyword evidence="2" id="KW-1133">Transmembrane helix</keyword>